<evidence type="ECO:0000313" key="1">
    <source>
        <dbReference type="EMBL" id="MBM6858826.1"/>
    </source>
</evidence>
<protein>
    <recommendedName>
        <fullName evidence="3">IgA Peptidase M64</fullName>
    </recommendedName>
</protein>
<dbReference type="InterPro" id="IPR024079">
    <property type="entry name" value="MetalloPept_cat_dom_sf"/>
</dbReference>
<proteinExistence type="predicted"/>
<dbReference type="AlphaFoldDB" id="A0AA41DAR9"/>
<dbReference type="Pfam" id="PF09471">
    <property type="entry name" value="Peptidase_M64"/>
    <property type="match status" value="1"/>
</dbReference>
<dbReference type="Gene3D" id="3.40.390.10">
    <property type="entry name" value="Collagenase (Catalytic Domain)"/>
    <property type="match status" value="1"/>
</dbReference>
<dbReference type="Proteomes" id="UP000698924">
    <property type="component" value="Unassembled WGS sequence"/>
</dbReference>
<name>A0AA41DAR9_9BACT</name>
<dbReference type="InterPro" id="IPR019026">
    <property type="entry name" value="Peptidase_M64_IgA"/>
</dbReference>
<sequence length="658" mass="73356">MKKHIIHICTLFFTIGLLYSCNDAYIIDEQQATNTTENTETGIPLPEVLTFNLATDSTPDTRLAFTEDFSGGQTAITSVWSQGDSFIVLGNKRNENNQIVVDDTKQCVYTLIDGANTPKGTFQANGPTFSAEYYSMYYPSSVKSWGDFCRRPLTGQIQQGNGSTSHLKDYYSFAYEIFSDPNSLTFKPSRYYNQTGCMKFNLSGFSSSITPTAIELSVVDNDGAIIPGKFYEFVGMYSGSEESTILSLKGFGATSSITAYMVMAQSDIKLETDHNLRVTVHREEGLPIYADKPAGGKTIKGGLLNTITVTSGWKETYTSTDFSEDFSNKQTVYTIQKASSGYGIDIYLMGDGFSDRQIADGTYADYMKSTANCLFQEEPYTSFRSCFNIYYVNAVSVNEGYVEGGSTAFSGKFGEGTYVEGNHNKCQDYAKEIFKSVHNKDMSDEDWNNTTIIVPMNSKRHAGTCFFGSSISNSTQSAVYGIGYSISYFPIGQNAEHLSQLVLHETGGHGIGKLLDEYFYTGTISQNDIETNLDYRNNFGWGWNVDYTSDPNQVVWAKFLNDTRFSNQGLGVFEGAATYQYGAYRPTENSIMRYNTGGYNAPSREAIYYRIQKLAYGKEPNYEDFVAWDQAHRSSFNITRAYKKIYPPTAPPVIINLP</sequence>
<accession>A0AA41DAR9</accession>
<evidence type="ECO:0000313" key="2">
    <source>
        <dbReference type="Proteomes" id="UP000698924"/>
    </source>
</evidence>
<evidence type="ECO:0008006" key="3">
    <source>
        <dbReference type="Google" id="ProtNLM"/>
    </source>
</evidence>
<reference evidence="1 2" key="1">
    <citation type="journal article" date="2021" name="Sci. Rep.">
        <title>The distribution of antibiotic resistance genes in chicken gut microbiota commensals.</title>
        <authorList>
            <person name="Juricova H."/>
            <person name="Matiasovicova J."/>
            <person name="Kubasova T."/>
            <person name="Cejkova D."/>
            <person name="Rychlik I."/>
        </authorList>
    </citation>
    <scope>NUCLEOTIDE SEQUENCE [LARGE SCALE GENOMIC DNA]</scope>
    <source>
        <strain evidence="1 2">An421</strain>
    </source>
</reference>
<dbReference type="RefSeq" id="WP_204973375.1">
    <property type="nucleotide sequence ID" value="NZ_JAAZTS010000043.1"/>
</dbReference>
<comment type="caution">
    <text evidence="1">The sequence shown here is derived from an EMBL/GenBank/DDBJ whole genome shotgun (WGS) entry which is preliminary data.</text>
</comment>
<dbReference type="GO" id="GO:0008237">
    <property type="term" value="F:metallopeptidase activity"/>
    <property type="evidence" value="ECO:0007669"/>
    <property type="project" value="InterPro"/>
</dbReference>
<dbReference type="PROSITE" id="PS51257">
    <property type="entry name" value="PROKAR_LIPOPROTEIN"/>
    <property type="match status" value="1"/>
</dbReference>
<keyword evidence="2" id="KW-1185">Reference proteome</keyword>
<gene>
    <name evidence="1" type="ORF">H6D15_14700</name>
</gene>
<organism evidence="1 2">
    <name type="scientific">Caecibacteroides pullorum</name>
    <dbReference type="NCBI Taxonomy" id="2725562"/>
    <lineage>
        <taxon>Bacteria</taxon>
        <taxon>Pseudomonadati</taxon>
        <taxon>Bacteroidota</taxon>
        <taxon>Bacteroidia</taxon>
        <taxon>Bacteroidales</taxon>
        <taxon>Bacteroidaceae</taxon>
        <taxon>Caecibacteroides</taxon>
    </lineage>
</organism>
<dbReference type="EMBL" id="JACJMO010000044">
    <property type="protein sequence ID" value="MBM6858826.1"/>
    <property type="molecule type" value="Genomic_DNA"/>
</dbReference>